<dbReference type="PANTHER" id="PTHR10859">
    <property type="entry name" value="GLYCOSYL TRANSFERASE"/>
    <property type="match status" value="1"/>
</dbReference>
<feature type="transmembrane region" description="Helical" evidence="1">
    <location>
        <begin position="262"/>
        <end position="285"/>
    </location>
</feature>
<evidence type="ECO:0000259" key="4">
    <source>
        <dbReference type="Pfam" id="PF25853"/>
    </source>
</evidence>
<dbReference type="Proteomes" id="UP001597061">
    <property type="component" value="Unassembled WGS sequence"/>
</dbReference>
<dbReference type="RefSeq" id="WP_379926152.1">
    <property type="nucleotide sequence ID" value="NZ_JBHTJI010000001.1"/>
</dbReference>
<feature type="domain" description="DUF6311" evidence="3">
    <location>
        <begin position="269"/>
        <end position="674"/>
    </location>
</feature>
<dbReference type="InterPro" id="IPR001173">
    <property type="entry name" value="Glyco_trans_2-like"/>
</dbReference>
<dbReference type="InterPro" id="IPR058671">
    <property type="entry name" value="DUF6311_C"/>
</dbReference>
<feature type="transmembrane region" description="Helical" evidence="1">
    <location>
        <begin position="550"/>
        <end position="573"/>
    </location>
</feature>
<keyword evidence="1" id="KW-0812">Transmembrane</keyword>
<dbReference type="InterPro" id="IPR046278">
    <property type="entry name" value="DUF6311"/>
</dbReference>
<reference evidence="6" key="1">
    <citation type="journal article" date="2019" name="Int. J. Syst. Evol. Microbiol.">
        <title>The Global Catalogue of Microorganisms (GCM) 10K type strain sequencing project: providing services to taxonomists for standard genome sequencing and annotation.</title>
        <authorList>
            <consortium name="The Broad Institute Genomics Platform"/>
            <consortium name="The Broad Institute Genome Sequencing Center for Infectious Disease"/>
            <person name="Wu L."/>
            <person name="Ma J."/>
        </authorList>
    </citation>
    <scope>NUCLEOTIDE SEQUENCE [LARGE SCALE GENOMIC DNA]</scope>
    <source>
        <strain evidence="6">CCUG 62414</strain>
    </source>
</reference>
<feature type="transmembrane region" description="Helical" evidence="1">
    <location>
        <begin position="409"/>
        <end position="425"/>
    </location>
</feature>
<organism evidence="5 6">
    <name type="scientific">Mariniflexile jejuense</name>
    <dbReference type="NCBI Taxonomy" id="1173582"/>
    <lineage>
        <taxon>Bacteria</taxon>
        <taxon>Pseudomonadati</taxon>
        <taxon>Bacteroidota</taxon>
        <taxon>Flavobacteriia</taxon>
        <taxon>Flavobacteriales</taxon>
        <taxon>Flavobacteriaceae</taxon>
        <taxon>Mariniflexile</taxon>
    </lineage>
</organism>
<evidence type="ECO:0000259" key="3">
    <source>
        <dbReference type="Pfam" id="PF19830"/>
    </source>
</evidence>
<feature type="transmembrane region" description="Helical" evidence="1">
    <location>
        <begin position="585"/>
        <end position="608"/>
    </location>
</feature>
<keyword evidence="6" id="KW-1185">Reference proteome</keyword>
<evidence type="ECO:0000259" key="2">
    <source>
        <dbReference type="Pfam" id="PF00535"/>
    </source>
</evidence>
<feature type="transmembrane region" description="Helical" evidence="1">
    <location>
        <begin position="437"/>
        <end position="460"/>
    </location>
</feature>
<dbReference type="InterPro" id="IPR029044">
    <property type="entry name" value="Nucleotide-diphossugar_trans"/>
</dbReference>
<name>A0ABW3JMM7_9FLAO</name>
<feature type="transmembrane region" description="Helical" evidence="1">
    <location>
        <begin position="628"/>
        <end position="648"/>
    </location>
</feature>
<accession>A0ABW3JMM7</accession>
<proteinExistence type="predicted"/>
<keyword evidence="1" id="KW-0472">Membrane</keyword>
<dbReference type="Pfam" id="PF19830">
    <property type="entry name" value="DUF6311"/>
    <property type="match status" value="1"/>
</dbReference>
<evidence type="ECO:0000256" key="1">
    <source>
        <dbReference type="SAM" id="Phobius"/>
    </source>
</evidence>
<feature type="domain" description="DUF6311" evidence="4">
    <location>
        <begin position="696"/>
        <end position="804"/>
    </location>
</feature>
<sequence>MYNLCIVIPCYNEAGYFLHSNYISFLKKNNDTLICFVNDGSSDSTSDCISSLKDRFPDNVEIVSHSANQGKAAAVKTGMDYCNTNFNFKNIAYLDADLSVSLEECYNLMSYLDKDIDFVFGSRVLRIGANIERKKSRHYIGRIISTLISIILSLKVYDTQCGCKIFKENLSKEIFKKPFISKWLFDVEIFFRILKIYGKELALTKMLEIPLKQWIDRGDSKVKITYFFKLWIDLLRIKKEYSDSTSTNLKNKKTFLNLKPNWLCISAILLCLLIFQICYGLEIIIPTNINWLLSAYHDWGQHYLGWTYFRSAPWGFPLGDMYNYYYPLGTNVGFTDSIPLLALILKPFSELFPEDFQYLGAFMFSAFILSAIYTLKILRLYKVNPIISLGATVFVIASPLLLYRGMHPALTAHWLILASFYYYLSPNSKLNPIKANWRQVLIFVLSAGIHPYLAAMVFGFSITLPLKNYFFDKSLSLKKACFFPVISLVFGLILWYVLGMISFGNDTGISNVGNYGESSFNLNSFFNPHEYTSQFLSGLPIMSDNQMEGFSYLGLGLIIIAIIALLYLLFLVVRKKILKTHLYTLPLIILTVLLLLFAISHVVTLGQAVLFEVPIPDFVKNLGSIFRAHARFCWPFYYLFVIFSIILFSKLPINNILKTSIFVGLLAFQIYDIKNSLTSRDLAYGSFDTKLEDDKKWIQIFSKFDEIITYPPFENSMAYTSDYQDLMYLANKAKKPISVGYVARMKPTHIYTDSLERAIVKGGAKPNKKTLFITTPKYIDIFKVPISQNKFSIKKLDDFLFIYPKEYNIESYFKDSEINKKFVDSIYSTLMSDIQKGSGNYLKIDNVALENKNPVRIGLDELTVVDNLLKIRGWAFDETVDLNVNDSVFITLTNKTTSYLFNTKLISRPDVTVYFKKKNIDSCGFNASIFGDKLANDIYDIGITIKNKKIKAYGKTESHIQIKSN</sequence>
<protein>
    <submittedName>
        <fullName evidence="5">DUF6311 domain-containing protein</fullName>
    </submittedName>
</protein>
<dbReference type="SUPFAM" id="SSF53448">
    <property type="entry name" value="Nucleotide-diphospho-sugar transferases"/>
    <property type="match status" value="1"/>
</dbReference>
<feature type="transmembrane region" description="Helical" evidence="1">
    <location>
        <begin position="381"/>
        <end position="402"/>
    </location>
</feature>
<evidence type="ECO:0000313" key="5">
    <source>
        <dbReference type="EMBL" id="MFD0990557.1"/>
    </source>
</evidence>
<dbReference type="Pfam" id="PF25853">
    <property type="entry name" value="DUF6311_C"/>
    <property type="match status" value="1"/>
</dbReference>
<gene>
    <name evidence="5" type="ORF">ACFQ1R_10655</name>
</gene>
<dbReference type="EMBL" id="JBHTJI010000001">
    <property type="protein sequence ID" value="MFD0990557.1"/>
    <property type="molecule type" value="Genomic_DNA"/>
</dbReference>
<comment type="caution">
    <text evidence="5">The sequence shown here is derived from an EMBL/GenBank/DDBJ whole genome shotgun (WGS) entry which is preliminary data.</text>
</comment>
<keyword evidence="1" id="KW-1133">Transmembrane helix</keyword>
<dbReference type="Gene3D" id="3.90.550.10">
    <property type="entry name" value="Spore Coat Polysaccharide Biosynthesis Protein SpsA, Chain A"/>
    <property type="match status" value="1"/>
</dbReference>
<evidence type="ECO:0000313" key="6">
    <source>
        <dbReference type="Proteomes" id="UP001597061"/>
    </source>
</evidence>
<dbReference type="Pfam" id="PF00535">
    <property type="entry name" value="Glycos_transf_2"/>
    <property type="match status" value="1"/>
</dbReference>
<feature type="transmembrane region" description="Helical" evidence="1">
    <location>
        <begin position="356"/>
        <end position="375"/>
    </location>
</feature>
<dbReference type="PANTHER" id="PTHR10859:SF91">
    <property type="entry name" value="DOLICHYL-PHOSPHATE BETA-GLUCOSYLTRANSFERASE"/>
    <property type="match status" value="1"/>
</dbReference>
<feature type="transmembrane region" description="Helical" evidence="1">
    <location>
        <begin position="480"/>
        <end position="498"/>
    </location>
</feature>
<feature type="domain" description="Glycosyltransferase 2-like" evidence="2">
    <location>
        <begin position="5"/>
        <end position="175"/>
    </location>
</feature>